<dbReference type="NCBIfam" id="TIGR00801">
    <property type="entry name" value="ncs2"/>
    <property type="match status" value="1"/>
</dbReference>
<feature type="transmembrane region" description="Helical" evidence="7">
    <location>
        <begin position="230"/>
        <end position="249"/>
    </location>
</feature>
<keyword evidence="6 7" id="KW-0472">Membrane</keyword>
<dbReference type="PROSITE" id="PS01116">
    <property type="entry name" value="XANTH_URACIL_PERMASE"/>
    <property type="match status" value="1"/>
</dbReference>
<reference evidence="8 9" key="1">
    <citation type="journal article" date="2015" name="Appl. Environ. Microbiol.">
        <title>The Geoglobus acetivorans genome: Fe(III) reduction, acetate utilization, autotrophic growth, and degradation of aromatic compounds in a hyperthermophilic archaeon.</title>
        <authorList>
            <person name="Mardanov A.V."/>
            <person name="Slododkina G.B."/>
            <person name="Slobodkin A.I."/>
            <person name="Beletsky A.V."/>
            <person name="Gavrilov S.N."/>
            <person name="Kublanov I.V."/>
            <person name="Bonch-Osmolovskaya E.A."/>
            <person name="Skryabin K.G."/>
            <person name="Ravin N.V."/>
        </authorList>
    </citation>
    <scope>NUCLEOTIDE SEQUENCE [LARGE SCALE GENOMIC DNA]</scope>
    <source>
        <strain evidence="8 9">SBH6</strain>
    </source>
</reference>
<feature type="transmembrane region" description="Helical" evidence="7">
    <location>
        <begin position="167"/>
        <end position="185"/>
    </location>
</feature>
<proteinExistence type="inferred from homology"/>
<feature type="transmembrane region" description="Helical" evidence="7">
    <location>
        <begin position="192"/>
        <end position="210"/>
    </location>
</feature>
<evidence type="ECO:0000256" key="7">
    <source>
        <dbReference type="SAM" id="Phobius"/>
    </source>
</evidence>
<gene>
    <name evidence="8" type="ORF">GACE_0285</name>
</gene>
<evidence type="ECO:0000256" key="5">
    <source>
        <dbReference type="ARBA" id="ARBA00022989"/>
    </source>
</evidence>
<dbReference type="Pfam" id="PF00860">
    <property type="entry name" value="Xan_ur_permease"/>
    <property type="match status" value="1"/>
</dbReference>
<evidence type="ECO:0000256" key="3">
    <source>
        <dbReference type="ARBA" id="ARBA00022448"/>
    </source>
</evidence>
<dbReference type="EMBL" id="CP009552">
    <property type="protein sequence ID" value="AIY89341.1"/>
    <property type="molecule type" value="Genomic_DNA"/>
</dbReference>
<organism evidence="8 9">
    <name type="scientific">Geoglobus acetivorans</name>
    <dbReference type="NCBI Taxonomy" id="565033"/>
    <lineage>
        <taxon>Archaea</taxon>
        <taxon>Methanobacteriati</taxon>
        <taxon>Methanobacteriota</taxon>
        <taxon>Archaeoglobi</taxon>
        <taxon>Archaeoglobales</taxon>
        <taxon>Archaeoglobaceae</taxon>
        <taxon>Geoglobus</taxon>
    </lineage>
</organism>
<evidence type="ECO:0000313" key="9">
    <source>
        <dbReference type="Proteomes" id="UP000030624"/>
    </source>
</evidence>
<evidence type="ECO:0000313" key="8">
    <source>
        <dbReference type="EMBL" id="AIY89341.1"/>
    </source>
</evidence>
<dbReference type="InterPro" id="IPR006042">
    <property type="entry name" value="Xan_ur_permease"/>
</dbReference>
<dbReference type="KEGG" id="gac:GACE_0285"/>
<dbReference type="eggNOG" id="arCOG02805">
    <property type="taxonomic scope" value="Archaea"/>
</dbReference>
<dbReference type="GO" id="GO:0005886">
    <property type="term" value="C:plasma membrane"/>
    <property type="evidence" value="ECO:0007669"/>
    <property type="project" value="TreeGrafter"/>
</dbReference>
<keyword evidence="5 7" id="KW-1133">Transmembrane helix</keyword>
<evidence type="ECO:0000256" key="6">
    <source>
        <dbReference type="ARBA" id="ARBA00023136"/>
    </source>
</evidence>
<evidence type="ECO:0000256" key="1">
    <source>
        <dbReference type="ARBA" id="ARBA00004141"/>
    </source>
</evidence>
<keyword evidence="3" id="KW-0813">Transport</keyword>
<feature type="transmembrane region" description="Helical" evidence="7">
    <location>
        <begin position="83"/>
        <end position="115"/>
    </location>
</feature>
<evidence type="ECO:0000256" key="4">
    <source>
        <dbReference type="ARBA" id="ARBA00022692"/>
    </source>
</evidence>
<feature type="transmembrane region" description="Helical" evidence="7">
    <location>
        <begin position="20"/>
        <end position="43"/>
    </location>
</feature>
<evidence type="ECO:0000256" key="2">
    <source>
        <dbReference type="ARBA" id="ARBA00008821"/>
    </source>
</evidence>
<feature type="transmembrane region" description="Helical" evidence="7">
    <location>
        <begin position="50"/>
        <end position="71"/>
    </location>
</feature>
<accession>A0A0A7GEH2</accession>
<protein>
    <submittedName>
        <fullName evidence="8">Uracil permease</fullName>
    </submittedName>
</protein>
<dbReference type="GO" id="GO:0042907">
    <property type="term" value="F:xanthine transmembrane transporter activity"/>
    <property type="evidence" value="ECO:0007669"/>
    <property type="project" value="TreeGrafter"/>
</dbReference>
<dbReference type="PANTHER" id="PTHR42810">
    <property type="entry name" value="PURINE PERMEASE C1399.01C-RELATED"/>
    <property type="match status" value="1"/>
</dbReference>
<dbReference type="GeneID" id="24796884"/>
<feature type="transmembrane region" description="Helical" evidence="7">
    <location>
        <begin position="403"/>
        <end position="421"/>
    </location>
</feature>
<keyword evidence="4 7" id="KW-0812">Transmembrane</keyword>
<dbReference type="STRING" id="565033.GACE_0285"/>
<dbReference type="AlphaFoldDB" id="A0A0A7GEH2"/>
<feature type="transmembrane region" description="Helical" evidence="7">
    <location>
        <begin position="127"/>
        <end position="147"/>
    </location>
</feature>
<sequence>MNGVRVGIDEKVPLNRAVVLGFQHVLAMFGATITVPLVVGNAIGLDQHQIALLIQAVLLAMGIATILQTTIGSRYPIVQGSSFAFIPGLISIGGSSGLAAVEGALIAGGIIEAFFGGLGIVGRLRRLFTPLVTGVTIMLIGFSLAHVAVKYALNFFADPTAASAPKAFAIALITFAVTVAVALKAKGSLKAMPVIVGAIVGYIVSIPLGMTDFTLVNDLPVFNVPSLFPWGVPVFEVSAIIILLFAYMVSIIESVGDYHAISAISEAPITKKHINRGIMSEGIACTIAGALGACGTTSYSENIGLVALTKVASRQVVQIGGIILIVIAMFPKFSGLLASIPQPVLGGLTIALYGMISVTGLRLIKEKVELNDRNVLIIASAIIVGLGSPQLPQEFLEHFPRLIASILESGMAVGAITAIILDQVLR</sequence>
<name>A0A0A7GEH2_GEOAI</name>
<comment type="subcellular location">
    <subcellularLocation>
        <location evidence="1">Membrane</location>
        <topology evidence="1">Multi-pass membrane protein</topology>
    </subcellularLocation>
</comment>
<dbReference type="NCBIfam" id="NF037981">
    <property type="entry name" value="NCS2_1"/>
    <property type="match status" value="1"/>
</dbReference>
<dbReference type="Proteomes" id="UP000030624">
    <property type="component" value="Chromosome"/>
</dbReference>
<feature type="transmembrane region" description="Helical" evidence="7">
    <location>
        <begin position="375"/>
        <end position="391"/>
    </location>
</feature>
<dbReference type="PANTHER" id="PTHR42810:SF2">
    <property type="entry name" value="PURINE PERMEASE C1399.01C-RELATED"/>
    <property type="match status" value="1"/>
</dbReference>
<dbReference type="RefSeq" id="WP_048090567.1">
    <property type="nucleotide sequence ID" value="NZ_CP009552.1"/>
</dbReference>
<comment type="similarity">
    <text evidence="2">Belongs to the nucleobase:cation symporter-2 (NCS2) (TC 2.A.40) family.</text>
</comment>
<dbReference type="HOGENOM" id="CLU_017959_5_4_2"/>
<feature type="transmembrane region" description="Helical" evidence="7">
    <location>
        <begin position="344"/>
        <end position="363"/>
    </location>
</feature>
<feature type="transmembrane region" description="Helical" evidence="7">
    <location>
        <begin position="316"/>
        <end position="338"/>
    </location>
</feature>
<dbReference type="InterPro" id="IPR006043">
    <property type="entry name" value="NCS2"/>
</dbReference>